<keyword evidence="8" id="KW-0067">ATP-binding</keyword>
<dbReference type="EC" id="2.7.13.3" evidence="3"/>
<dbReference type="SUPFAM" id="SSF52172">
    <property type="entry name" value="CheY-like"/>
    <property type="match status" value="2"/>
</dbReference>
<keyword evidence="6" id="KW-0812">Transmembrane</keyword>
<evidence type="ECO:0000256" key="6">
    <source>
        <dbReference type="ARBA" id="ARBA00022692"/>
    </source>
</evidence>
<dbReference type="SMART" id="SM00387">
    <property type="entry name" value="HATPase_c"/>
    <property type="match status" value="1"/>
</dbReference>
<dbReference type="InterPro" id="IPR036097">
    <property type="entry name" value="HisK_dim/P_sf"/>
</dbReference>
<comment type="caution">
    <text evidence="16">The sequence shown here is derived from an EMBL/GenBank/DDBJ whole genome shotgun (WGS) entry which is preliminary data.</text>
</comment>
<dbReference type="PANTHER" id="PTHR45339:SF1">
    <property type="entry name" value="HYBRID SIGNAL TRANSDUCTION HISTIDINE KINASE J"/>
    <property type="match status" value="1"/>
</dbReference>
<dbReference type="InterPro" id="IPR001789">
    <property type="entry name" value="Sig_transdc_resp-reg_receiver"/>
</dbReference>
<dbReference type="RefSeq" id="WP_377531271.1">
    <property type="nucleotide sequence ID" value="NZ_JBHTLD010000225.1"/>
</dbReference>
<sequence length="778" mass="86864">MFTPIEKETAEQLNILIIDDDEVDQMAIKRSLSKSGLQVCTHSATTAAQGMQLMQQYTYDCIFIDFRLPDMDGLELLEFISPLELKAPVLLVTSHGDERIAAQAIRLGAADYIPKHLLTSEVISHNIRSAMRLRKAELAKKKTEQRLRDAKYQLDLIISNSPMALFSTNASGDILFAQGKGFELLNLQTNGLIGKSFFDVFSKYPRILNRFRKALNGETVETEDETDGYYLRSHYIPVHNDTGQLVGVTGFAIDITDRVTNERELIKAKEIAENSVQVKEQFLANMSHEIRTPMNGIIGLTNVLQKTTLDQEQHKFLKAIQTSANNLMLIINDLLDFSKITSQNFTFEQIDFSMQEVVQEIIDLMESRAEERGNKLIIKTAANLPDQLTGDPLRLKQIIFNLVGNAIKFTEGGEVKLIIHIARQEEGSLVIEFTVEDTGIGIPKDKLEDIFNSFNQGSNHTSRKYGGTGLGLSISKKLVEMQGGAIAVRSRVGHGSAFTFSLPFLVKDMLAAPATEGVFQEADEQLLYDLGNIRVLLAEDNEINQLLITTVLGGWNVHIDAVLNGVEAIKMFEQNHYDIVLMDMQMPEMDGYDATKFIRQQQGSKAQIPVIALTAHATTGEIEKCLAAGADAYVSKPFDPDHLYQTMHRLTYNTTPAPVVTSPKISLTQLYTMVDGQLSFIYELLSMCQQNAIETVRKLEAEAHGEDFKRIAFTLSDLSDSISIVSAQPLQDTLFKLKQALQQKDAIQLKQLATQAAIETDALVLLLKHEQQKMKQQA</sequence>
<dbReference type="PRINTS" id="PR00344">
    <property type="entry name" value="BCTRLSENSOR"/>
</dbReference>
<dbReference type="Proteomes" id="UP001597094">
    <property type="component" value="Unassembled WGS sequence"/>
</dbReference>
<dbReference type="InterPro" id="IPR004358">
    <property type="entry name" value="Sig_transdc_His_kin-like_C"/>
</dbReference>
<evidence type="ECO:0000256" key="9">
    <source>
        <dbReference type="ARBA" id="ARBA00022989"/>
    </source>
</evidence>
<dbReference type="CDD" id="cd00082">
    <property type="entry name" value="HisKA"/>
    <property type="match status" value="1"/>
</dbReference>
<dbReference type="Pfam" id="PF02518">
    <property type="entry name" value="HATPase_c"/>
    <property type="match status" value="1"/>
</dbReference>
<dbReference type="SUPFAM" id="SSF47384">
    <property type="entry name" value="Homodimeric domain of signal transducing histidine kinase"/>
    <property type="match status" value="1"/>
</dbReference>
<dbReference type="InterPro" id="IPR000014">
    <property type="entry name" value="PAS"/>
</dbReference>
<proteinExistence type="predicted"/>
<evidence type="ECO:0000259" key="15">
    <source>
        <dbReference type="PROSITE" id="PS50113"/>
    </source>
</evidence>
<dbReference type="SMART" id="SM00388">
    <property type="entry name" value="HisKA"/>
    <property type="match status" value="1"/>
</dbReference>
<evidence type="ECO:0000256" key="10">
    <source>
        <dbReference type="ARBA" id="ARBA00023012"/>
    </source>
</evidence>
<dbReference type="CDD" id="cd00156">
    <property type="entry name" value="REC"/>
    <property type="match status" value="1"/>
</dbReference>
<dbReference type="InterPro" id="IPR011006">
    <property type="entry name" value="CheY-like_superfamily"/>
</dbReference>
<evidence type="ECO:0000256" key="3">
    <source>
        <dbReference type="ARBA" id="ARBA00012438"/>
    </source>
</evidence>
<evidence type="ECO:0000259" key="14">
    <source>
        <dbReference type="PROSITE" id="PS50110"/>
    </source>
</evidence>
<dbReference type="PROSITE" id="PS50109">
    <property type="entry name" value="HIS_KIN"/>
    <property type="match status" value="1"/>
</dbReference>
<dbReference type="SUPFAM" id="SSF55785">
    <property type="entry name" value="PYP-like sensor domain (PAS domain)"/>
    <property type="match status" value="1"/>
</dbReference>
<evidence type="ECO:0000256" key="5">
    <source>
        <dbReference type="ARBA" id="ARBA00022553"/>
    </source>
</evidence>
<dbReference type="Gene3D" id="3.30.565.10">
    <property type="entry name" value="Histidine kinase-like ATPase, C-terminal domain"/>
    <property type="match status" value="1"/>
</dbReference>
<evidence type="ECO:0000256" key="2">
    <source>
        <dbReference type="ARBA" id="ARBA00004651"/>
    </source>
</evidence>
<evidence type="ECO:0000259" key="13">
    <source>
        <dbReference type="PROSITE" id="PS50109"/>
    </source>
</evidence>
<evidence type="ECO:0000256" key="11">
    <source>
        <dbReference type="ARBA" id="ARBA00023136"/>
    </source>
</evidence>
<keyword evidence="7" id="KW-0547">Nucleotide-binding</keyword>
<dbReference type="CDD" id="cd17546">
    <property type="entry name" value="REC_hyHK_CKI1_RcsC-like"/>
    <property type="match status" value="1"/>
</dbReference>
<keyword evidence="5 12" id="KW-0597">Phosphoprotein</keyword>
<keyword evidence="4" id="KW-1003">Cell membrane</keyword>
<dbReference type="PROSITE" id="PS50110">
    <property type="entry name" value="RESPONSE_REGULATORY"/>
    <property type="match status" value="2"/>
</dbReference>
<protein>
    <recommendedName>
        <fullName evidence="3">histidine kinase</fullName>
        <ecNumber evidence="3">2.7.13.3</ecNumber>
    </recommendedName>
</protein>
<feature type="domain" description="Histidine kinase" evidence="13">
    <location>
        <begin position="285"/>
        <end position="506"/>
    </location>
</feature>
<evidence type="ECO:0000256" key="1">
    <source>
        <dbReference type="ARBA" id="ARBA00000085"/>
    </source>
</evidence>
<feature type="domain" description="Response regulatory" evidence="14">
    <location>
        <begin position="14"/>
        <end position="130"/>
    </location>
</feature>
<dbReference type="Gene3D" id="3.40.50.2300">
    <property type="match status" value="2"/>
</dbReference>
<dbReference type="CDD" id="cd16922">
    <property type="entry name" value="HATPase_EvgS-ArcB-TorS-like"/>
    <property type="match status" value="1"/>
</dbReference>
<keyword evidence="17" id="KW-1185">Reference proteome</keyword>
<evidence type="ECO:0000256" key="8">
    <source>
        <dbReference type="ARBA" id="ARBA00022840"/>
    </source>
</evidence>
<dbReference type="PROSITE" id="PS50113">
    <property type="entry name" value="PAC"/>
    <property type="match status" value="1"/>
</dbReference>
<evidence type="ECO:0000256" key="4">
    <source>
        <dbReference type="ARBA" id="ARBA00022475"/>
    </source>
</evidence>
<reference evidence="17" key="1">
    <citation type="journal article" date="2019" name="Int. J. Syst. Evol. Microbiol.">
        <title>The Global Catalogue of Microorganisms (GCM) 10K type strain sequencing project: providing services to taxonomists for standard genome sequencing and annotation.</title>
        <authorList>
            <consortium name="The Broad Institute Genomics Platform"/>
            <consortium name="The Broad Institute Genome Sequencing Center for Infectious Disease"/>
            <person name="Wu L."/>
            <person name="Ma J."/>
        </authorList>
    </citation>
    <scope>NUCLEOTIDE SEQUENCE [LARGE SCALE GENOMIC DNA]</scope>
    <source>
        <strain evidence="17">JCM 31319</strain>
    </source>
</reference>
<dbReference type="Pfam" id="PF08448">
    <property type="entry name" value="PAS_4"/>
    <property type="match status" value="1"/>
</dbReference>
<comment type="subcellular location">
    <subcellularLocation>
        <location evidence="2">Cell membrane</location>
        <topology evidence="2">Multi-pass membrane protein</topology>
    </subcellularLocation>
</comment>
<dbReference type="NCBIfam" id="TIGR00229">
    <property type="entry name" value="sensory_box"/>
    <property type="match status" value="1"/>
</dbReference>
<dbReference type="SMART" id="SM00448">
    <property type="entry name" value="REC"/>
    <property type="match status" value="2"/>
</dbReference>
<dbReference type="Gene3D" id="3.30.450.20">
    <property type="entry name" value="PAS domain"/>
    <property type="match status" value="1"/>
</dbReference>
<dbReference type="InterPro" id="IPR036890">
    <property type="entry name" value="HATPase_C_sf"/>
</dbReference>
<evidence type="ECO:0000313" key="17">
    <source>
        <dbReference type="Proteomes" id="UP001597094"/>
    </source>
</evidence>
<evidence type="ECO:0000313" key="16">
    <source>
        <dbReference type="EMBL" id="MFD1188169.1"/>
    </source>
</evidence>
<dbReference type="InterPro" id="IPR003661">
    <property type="entry name" value="HisK_dim/P_dom"/>
</dbReference>
<dbReference type="InterPro" id="IPR005467">
    <property type="entry name" value="His_kinase_dom"/>
</dbReference>
<dbReference type="EMBL" id="JBHTLD010000225">
    <property type="protein sequence ID" value="MFD1188169.1"/>
    <property type="molecule type" value="Genomic_DNA"/>
</dbReference>
<feature type="modified residue" description="4-aspartylphosphate" evidence="12">
    <location>
        <position position="65"/>
    </location>
</feature>
<name>A0ABW3STC5_9BACT</name>
<dbReference type="SUPFAM" id="SSF47226">
    <property type="entry name" value="Histidine-containing phosphotransfer domain, HPT domain"/>
    <property type="match status" value="1"/>
</dbReference>
<dbReference type="InterPro" id="IPR013656">
    <property type="entry name" value="PAS_4"/>
</dbReference>
<dbReference type="PANTHER" id="PTHR45339">
    <property type="entry name" value="HYBRID SIGNAL TRANSDUCTION HISTIDINE KINASE J"/>
    <property type="match status" value="1"/>
</dbReference>
<dbReference type="Gene3D" id="1.10.287.130">
    <property type="match status" value="1"/>
</dbReference>
<organism evidence="16 17">
    <name type="scientific">Pontibacter rugosus</name>
    <dbReference type="NCBI Taxonomy" id="1745966"/>
    <lineage>
        <taxon>Bacteria</taxon>
        <taxon>Pseudomonadati</taxon>
        <taxon>Bacteroidota</taxon>
        <taxon>Cytophagia</taxon>
        <taxon>Cytophagales</taxon>
        <taxon>Hymenobacteraceae</taxon>
        <taxon>Pontibacter</taxon>
    </lineage>
</organism>
<dbReference type="SUPFAM" id="SSF55874">
    <property type="entry name" value="ATPase domain of HSP90 chaperone/DNA topoisomerase II/histidine kinase"/>
    <property type="match status" value="1"/>
</dbReference>
<dbReference type="Pfam" id="PF00072">
    <property type="entry name" value="Response_reg"/>
    <property type="match status" value="2"/>
</dbReference>
<keyword evidence="9" id="KW-1133">Transmembrane helix</keyword>
<feature type="modified residue" description="4-aspartylphosphate" evidence="12">
    <location>
        <position position="583"/>
    </location>
</feature>
<dbReference type="InterPro" id="IPR036641">
    <property type="entry name" value="HPT_dom_sf"/>
</dbReference>
<dbReference type="InterPro" id="IPR000700">
    <property type="entry name" value="PAS-assoc_C"/>
</dbReference>
<dbReference type="InterPro" id="IPR035965">
    <property type="entry name" value="PAS-like_dom_sf"/>
</dbReference>
<evidence type="ECO:0000256" key="12">
    <source>
        <dbReference type="PROSITE-ProRule" id="PRU00169"/>
    </source>
</evidence>
<feature type="domain" description="PAC" evidence="15">
    <location>
        <begin position="215"/>
        <end position="267"/>
    </location>
</feature>
<keyword evidence="11" id="KW-0472">Membrane</keyword>
<dbReference type="Pfam" id="PF00512">
    <property type="entry name" value="HisKA"/>
    <property type="match status" value="1"/>
</dbReference>
<gene>
    <name evidence="16" type="ORF">ACFQ2O_18295</name>
</gene>
<feature type="domain" description="Response regulatory" evidence="14">
    <location>
        <begin position="534"/>
        <end position="651"/>
    </location>
</feature>
<comment type="catalytic activity">
    <reaction evidence="1">
        <text>ATP + protein L-histidine = ADP + protein N-phospho-L-histidine.</text>
        <dbReference type="EC" id="2.7.13.3"/>
    </reaction>
</comment>
<keyword evidence="10" id="KW-0902">Two-component regulatory system</keyword>
<evidence type="ECO:0000256" key="7">
    <source>
        <dbReference type="ARBA" id="ARBA00022741"/>
    </source>
</evidence>
<dbReference type="InterPro" id="IPR003594">
    <property type="entry name" value="HATPase_dom"/>
</dbReference>
<accession>A0ABW3STC5</accession>